<dbReference type="CDD" id="cd00093">
    <property type="entry name" value="HTH_XRE"/>
    <property type="match status" value="1"/>
</dbReference>
<reference evidence="3" key="1">
    <citation type="journal article" date="2019" name="Int. J. Syst. Evol. Microbiol.">
        <title>The Global Catalogue of Microorganisms (GCM) 10K type strain sequencing project: providing services to taxonomists for standard genome sequencing and annotation.</title>
        <authorList>
            <consortium name="The Broad Institute Genomics Platform"/>
            <consortium name="The Broad Institute Genome Sequencing Center for Infectious Disease"/>
            <person name="Wu L."/>
            <person name="Ma J."/>
        </authorList>
    </citation>
    <scope>NUCLEOTIDE SEQUENCE [LARGE SCALE GENOMIC DNA]</scope>
    <source>
        <strain evidence="3">TISTR 2466</strain>
    </source>
</reference>
<organism evidence="2 3">
    <name type="scientific">Sporolactobacillus shoreicorticis</name>
    <dbReference type="NCBI Taxonomy" id="1923877"/>
    <lineage>
        <taxon>Bacteria</taxon>
        <taxon>Bacillati</taxon>
        <taxon>Bacillota</taxon>
        <taxon>Bacilli</taxon>
        <taxon>Bacillales</taxon>
        <taxon>Sporolactobacillaceae</taxon>
        <taxon>Sporolactobacillus</taxon>
    </lineage>
</organism>
<dbReference type="SMART" id="SM00530">
    <property type="entry name" value="HTH_XRE"/>
    <property type="match status" value="1"/>
</dbReference>
<gene>
    <name evidence="2" type="ORF">ACFSUE_19435</name>
</gene>
<accession>A0ABW5SB73</accession>
<dbReference type="Proteomes" id="UP001597399">
    <property type="component" value="Unassembled WGS sequence"/>
</dbReference>
<dbReference type="PROSITE" id="PS50943">
    <property type="entry name" value="HTH_CROC1"/>
    <property type="match status" value="1"/>
</dbReference>
<dbReference type="RefSeq" id="WP_253065491.1">
    <property type="nucleotide sequence ID" value="NZ_JAMXWM010000046.1"/>
</dbReference>
<comment type="caution">
    <text evidence="2">The sequence shown here is derived from an EMBL/GenBank/DDBJ whole genome shotgun (WGS) entry which is preliminary data.</text>
</comment>
<dbReference type="EMBL" id="JBHUMQ010000053">
    <property type="protein sequence ID" value="MFD2695780.1"/>
    <property type="molecule type" value="Genomic_DNA"/>
</dbReference>
<dbReference type="Pfam" id="PF01381">
    <property type="entry name" value="HTH_3"/>
    <property type="match status" value="1"/>
</dbReference>
<proteinExistence type="predicted"/>
<evidence type="ECO:0000313" key="3">
    <source>
        <dbReference type="Proteomes" id="UP001597399"/>
    </source>
</evidence>
<sequence>MTFTEKLDLLMKEKGITRAGLAKGSGVPYTTIVNFYEKGSENIKLSTLKKLSNYFNVSLDYLVNDKSANDESLSLLKELEEDPDFMVAYKDYPGSPEEAKEDLIGFLKLIKERDERKRKK</sequence>
<evidence type="ECO:0000313" key="2">
    <source>
        <dbReference type="EMBL" id="MFD2695780.1"/>
    </source>
</evidence>
<protein>
    <submittedName>
        <fullName evidence="2">Helix-turn-helix domain-containing protein</fullName>
    </submittedName>
</protein>
<dbReference type="Gene3D" id="1.10.260.40">
    <property type="entry name" value="lambda repressor-like DNA-binding domains"/>
    <property type="match status" value="1"/>
</dbReference>
<dbReference type="SUPFAM" id="SSF47413">
    <property type="entry name" value="lambda repressor-like DNA-binding domains"/>
    <property type="match status" value="1"/>
</dbReference>
<feature type="domain" description="HTH cro/C1-type" evidence="1">
    <location>
        <begin position="7"/>
        <end position="62"/>
    </location>
</feature>
<name>A0ABW5SB73_9BACL</name>
<evidence type="ECO:0000259" key="1">
    <source>
        <dbReference type="PROSITE" id="PS50943"/>
    </source>
</evidence>
<keyword evidence="3" id="KW-1185">Reference proteome</keyword>
<dbReference type="InterPro" id="IPR010982">
    <property type="entry name" value="Lambda_DNA-bd_dom_sf"/>
</dbReference>
<dbReference type="InterPro" id="IPR001387">
    <property type="entry name" value="Cro/C1-type_HTH"/>
</dbReference>